<dbReference type="EMBL" id="JAAKFY010000019">
    <property type="protein sequence ID" value="KAF3842422.1"/>
    <property type="molecule type" value="Genomic_DNA"/>
</dbReference>
<gene>
    <name evidence="3" type="ORF">F7725_024373</name>
</gene>
<keyword evidence="4" id="KW-1185">Reference proteome</keyword>
<evidence type="ECO:0000313" key="3">
    <source>
        <dbReference type="EMBL" id="KAF3842422.1"/>
    </source>
</evidence>
<accession>A0A7J5XZ96</accession>
<evidence type="ECO:0000256" key="2">
    <source>
        <dbReference type="SAM" id="SignalP"/>
    </source>
</evidence>
<feature type="compositionally biased region" description="Polar residues" evidence="1">
    <location>
        <begin position="237"/>
        <end position="264"/>
    </location>
</feature>
<comment type="caution">
    <text evidence="3">The sequence shown here is derived from an EMBL/GenBank/DDBJ whole genome shotgun (WGS) entry which is preliminary data.</text>
</comment>
<feature type="chain" id="PRO_5029643823" evidence="2">
    <location>
        <begin position="25"/>
        <end position="297"/>
    </location>
</feature>
<evidence type="ECO:0000256" key="1">
    <source>
        <dbReference type="SAM" id="MobiDB-lite"/>
    </source>
</evidence>
<reference evidence="3 4" key="1">
    <citation type="submission" date="2020-03" db="EMBL/GenBank/DDBJ databases">
        <title>Dissostichus mawsoni Genome sequencing and assembly.</title>
        <authorList>
            <person name="Park H."/>
        </authorList>
    </citation>
    <scope>NUCLEOTIDE SEQUENCE [LARGE SCALE GENOMIC DNA]</scope>
    <source>
        <strain evidence="3">DM0001</strain>
        <tissue evidence="3">Muscle</tissue>
    </source>
</reference>
<feature type="non-terminal residue" evidence="3">
    <location>
        <position position="1"/>
    </location>
</feature>
<feature type="signal peptide" evidence="2">
    <location>
        <begin position="1"/>
        <end position="24"/>
    </location>
</feature>
<dbReference type="AlphaFoldDB" id="A0A7J5XZ96"/>
<evidence type="ECO:0000313" key="4">
    <source>
        <dbReference type="Proteomes" id="UP000518266"/>
    </source>
</evidence>
<proteinExistence type="predicted"/>
<protein>
    <submittedName>
        <fullName evidence="3">Uncharacterized protein</fullName>
    </submittedName>
</protein>
<dbReference type="Proteomes" id="UP000518266">
    <property type="component" value="Unassembled WGS sequence"/>
</dbReference>
<organism evidence="3 4">
    <name type="scientific">Dissostichus mawsoni</name>
    <name type="common">Antarctic cod</name>
    <dbReference type="NCBI Taxonomy" id="36200"/>
    <lineage>
        <taxon>Eukaryota</taxon>
        <taxon>Metazoa</taxon>
        <taxon>Chordata</taxon>
        <taxon>Craniata</taxon>
        <taxon>Vertebrata</taxon>
        <taxon>Euteleostomi</taxon>
        <taxon>Actinopterygii</taxon>
        <taxon>Neopterygii</taxon>
        <taxon>Teleostei</taxon>
        <taxon>Neoteleostei</taxon>
        <taxon>Acanthomorphata</taxon>
        <taxon>Eupercaria</taxon>
        <taxon>Perciformes</taxon>
        <taxon>Notothenioidei</taxon>
        <taxon>Nototheniidae</taxon>
        <taxon>Dissostichus</taxon>
    </lineage>
</organism>
<feature type="region of interest" description="Disordered" evidence="1">
    <location>
        <begin position="237"/>
        <end position="272"/>
    </location>
</feature>
<sequence length="297" mass="32056">MMMMITSMAMVRSSLMSCSAPTSSQVTSGTVAKPSLLAEGCTLARDAWKSDMRMERPASSSSDRVSVLFSSCSSLLHLSSVCHSLLHLSSVCHSLLHLSSVCHSLVSLSSTCYSIFSGAPSLARCSSFHQNSVHGAHGCFPAQSHEVGPHVARSEAGQLLEVKVLRQLQLPTQRLQDPAEQRIRFLLFKSSCFIRDPQADLSVEAPRSAQGGVQGVRPVGGPDHHHLSRHRQTVQVCQEESSTALSSTHPRHSLGQQGLSTAGGSVQEEAPGRNHPQALVHLRVTHVDQQLTHLLQQ</sequence>
<keyword evidence="2" id="KW-0732">Signal</keyword>
<name>A0A7J5XZ96_DISMA</name>